<keyword evidence="2" id="KW-0812">Transmembrane</keyword>
<feature type="region of interest" description="Disordered" evidence="1">
    <location>
        <begin position="1"/>
        <end position="41"/>
    </location>
</feature>
<dbReference type="InterPro" id="IPR018392">
    <property type="entry name" value="LysM"/>
</dbReference>
<feature type="compositionally biased region" description="Polar residues" evidence="1">
    <location>
        <begin position="8"/>
        <end position="18"/>
    </location>
</feature>
<dbReference type="EMBL" id="BNJJ01000002">
    <property type="protein sequence ID" value="GHO82803.1"/>
    <property type="molecule type" value="Genomic_DNA"/>
</dbReference>
<evidence type="ECO:0000259" key="3">
    <source>
        <dbReference type="Pfam" id="PF01476"/>
    </source>
</evidence>
<keyword evidence="2" id="KW-0472">Membrane</keyword>
<reference evidence="4 5" key="1">
    <citation type="journal article" date="2021" name="Int. J. Syst. Evol. Microbiol.">
        <title>Reticulibacter mediterranei gen. nov., sp. nov., within the new family Reticulibacteraceae fam. nov., and Ktedonospora formicarum gen. nov., sp. nov., Ktedonobacter robiniae sp. nov., Dictyobacter formicarum sp. nov. and Dictyobacter arantiisoli sp. nov., belonging to the class Ktedonobacteria.</title>
        <authorList>
            <person name="Yabe S."/>
            <person name="Zheng Y."/>
            <person name="Wang C.M."/>
            <person name="Sakai Y."/>
            <person name="Abe K."/>
            <person name="Yokota A."/>
            <person name="Donadio S."/>
            <person name="Cavaletti L."/>
            <person name="Monciardini P."/>
        </authorList>
    </citation>
    <scope>NUCLEOTIDE SEQUENCE [LARGE SCALE GENOMIC DNA]</scope>
    <source>
        <strain evidence="4 5">SOSP1-9</strain>
    </source>
</reference>
<evidence type="ECO:0000256" key="2">
    <source>
        <dbReference type="SAM" id="Phobius"/>
    </source>
</evidence>
<dbReference type="RefSeq" id="WP_201360444.1">
    <property type="nucleotide sequence ID" value="NZ_BNJJ01000002.1"/>
</dbReference>
<proteinExistence type="predicted"/>
<accession>A0ABQ3VBL1</accession>
<evidence type="ECO:0000313" key="4">
    <source>
        <dbReference type="EMBL" id="GHO82803.1"/>
    </source>
</evidence>
<protein>
    <recommendedName>
        <fullName evidence="3">LysM domain-containing protein</fullName>
    </recommendedName>
</protein>
<keyword evidence="5" id="KW-1185">Reference proteome</keyword>
<organism evidence="4 5">
    <name type="scientific">Dictyobacter formicarum</name>
    <dbReference type="NCBI Taxonomy" id="2778368"/>
    <lineage>
        <taxon>Bacteria</taxon>
        <taxon>Bacillati</taxon>
        <taxon>Chloroflexota</taxon>
        <taxon>Ktedonobacteria</taxon>
        <taxon>Ktedonobacterales</taxon>
        <taxon>Dictyobacteraceae</taxon>
        <taxon>Dictyobacter</taxon>
    </lineage>
</organism>
<evidence type="ECO:0000256" key="1">
    <source>
        <dbReference type="SAM" id="MobiDB-lite"/>
    </source>
</evidence>
<evidence type="ECO:0000313" key="5">
    <source>
        <dbReference type="Proteomes" id="UP000635565"/>
    </source>
</evidence>
<feature type="domain" description="LysM" evidence="3">
    <location>
        <begin position="183"/>
        <end position="201"/>
    </location>
</feature>
<comment type="caution">
    <text evidence="4">The sequence shown here is derived from an EMBL/GenBank/DDBJ whole genome shotgun (WGS) entry which is preliminary data.</text>
</comment>
<dbReference type="Proteomes" id="UP000635565">
    <property type="component" value="Unassembled WGS sequence"/>
</dbReference>
<sequence length="262" mass="27903">MSYDPNFPFNNGVPQNNPEPDDDHRTVPMQTNFEAPPAGFPPSDYDTPTIAYGQPVLPAVPPSQGVVQPGTGFKGNMPPATTGGSRKRPNNKTLLIGGISVLVLLLLVIGVLFILPNLTASASNQATDPTSVAVTTPDANATRPANKNIYAPYLARYRSTIRSQIAQGLHMPVDQLVSRLKGGDTLSSIASAQGISSSQLQTIVKTAFQQGFQPAIDSSNLTQKQVSTLINRMLKQPQTLDRYLNVQGRNSARPKGSATPTA</sequence>
<dbReference type="Pfam" id="PF01476">
    <property type="entry name" value="LysM"/>
    <property type="match status" value="1"/>
</dbReference>
<gene>
    <name evidence="4" type="ORF">KSZ_08090</name>
</gene>
<keyword evidence="2" id="KW-1133">Transmembrane helix</keyword>
<feature type="transmembrane region" description="Helical" evidence="2">
    <location>
        <begin position="94"/>
        <end position="115"/>
    </location>
</feature>
<name>A0ABQ3VBL1_9CHLR</name>